<evidence type="ECO:0000259" key="4">
    <source>
        <dbReference type="Pfam" id="PF02769"/>
    </source>
</evidence>
<proteinExistence type="inferred from homology"/>
<dbReference type="Pfam" id="PF00586">
    <property type="entry name" value="AIRS"/>
    <property type="match status" value="1"/>
</dbReference>
<dbReference type="Pfam" id="PF02769">
    <property type="entry name" value="AIRS_C"/>
    <property type="match status" value="1"/>
</dbReference>
<comment type="caution">
    <text evidence="5">The sequence shown here is derived from an EMBL/GenBank/DDBJ whole genome shotgun (WGS) entry which is preliminary data.</text>
</comment>
<dbReference type="InterPro" id="IPR016188">
    <property type="entry name" value="PurM-like_N"/>
</dbReference>
<feature type="binding site" evidence="2">
    <location>
        <position position="102"/>
    </location>
    <ligand>
        <name>Mg(2+)</name>
        <dbReference type="ChEBI" id="CHEBI:18420"/>
        <label>4</label>
    </ligand>
</feature>
<keyword evidence="2" id="KW-0547">Nucleotide-binding</keyword>
<feature type="binding site" evidence="2">
    <location>
        <position position="333"/>
    </location>
    <ligand>
        <name>substrate</name>
    </ligand>
</feature>
<feature type="binding site" evidence="2">
    <location>
        <position position="102"/>
    </location>
    <ligand>
        <name>Mg(2+)</name>
        <dbReference type="ChEBI" id="CHEBI:18420"/>
        <label>3</label>
    </ligand>
</feature>
<keyword evidence="1 2" id="KW-0784">Thiamine biosynthesis</keyword>
<evidence type="ECO:0000256" key="2">
    <source>
        <dbReference type="HAMAP-Rule" id="MF_02128"/>
    </source>
</evidence>
<feature type="binding site" evidence="2">
    <location>
        <position position="102"/>
    </location>
    <ligand>
        <name>Mg(2+)</name>
        <dbReference type="ChEBI" id="CHEBI:18420"/>
        <label>2</label>
    </ligand>
</feature>
<dbReference type="EMBL" id="JAPIVE010000003">
    <property type="protein sequence ID" value="MCX2524814.1"/>
    <property type="molecule type" value="Genomic_DNA"/>
</dbReference>
<dbReference type="HAMAP" id="MF_02128">
    <property type="entry name" value="TMP_kinase"/>
    <property type="match status" value="1"/>
</dbReference>
<dbReference type="EC" id="2.7.4.16" evidence="2"/>
<dbReference type="AlphaFoldDB" id="A0AA41ZGF3"/>
<dbReference type="RefSeq" id="WP_265896474.1">
    <property type="nucleotide sequence ID" value="NZ_JAPIVE010000003.1"/>
</dbReference>
<keyword evidence="6" id="KW-1185">Reference proteome</keyword>
<comment type="similarity">
    <text evidence="2">Belongs to the thiamine-monophosphate kinase family.</text>
</comment>
<dbReference type="InterPro" id="IPR010918">
    <property type="entry name" value="PurM-like_C_dom"/>
</dbReference>
<evidence type="ECO:0000313" key="6">
    <source>
        <dbReference type="Proteomes" id="UP001165678"/>
    </source>
</evidence>
<comment type="function">
    <text evidence="2">Catalyzes the ATP-dependent phosphorylation of thiamine-monophosphate (TMP) to form thiamine-pyrophosphate (TPP), the active form of vitamin B1.</text>
</comment>
<keyword evidence="2" id="KW-0460">Magnesium</keyword>
<sequence length="341" mass="35089">MLKSRRVAVDRLLTMAALGEFDLIKRCFVRALGSRDADGYARHEQDAAGVVLGPGDDGAVLAPRPGHQLVVSADTSNVGVHFPADAPADAIGHRALAVNLSDLAAMGAVPRWYTLALTLPDADAEWLDDFATGLHRLADLHGITLVGGDVTRGPLSISITVMGEVPAGELISRHGARPGDVLAVTGPMGGAHGGLELWQQGQRDMGHPLIAAYLLPEPRVAAGQCLRGLVSAGLDISDGLWADLGHLCLASGVGAQLMPSVPVAPDLATATESARDAAVWHGGDDYELLLAIAPGQWDVANEAMSSIGGKLYPIGECTSTAGIHGGPSSAGGWQHFAGDAS</sequence>
<dbReference type="GO" id="GO:0009229">
    <property type="term" value="P:thiamine diphosphate biosynthetic process"/>
    <property type="evidence" value="ECO:0007669"/>
    <property type="project" value="UniProtKB-UniRule"/>
</dbReference>
<evidence type="ECO:0000256" key="1">
    <source>
        <dbReference type="ARBA" id="ARBA00022977"/>
    </source>
</evidence>
<comment type="pathway">
    <text evidence="2">Cofactor biosynthesis; thiamine diphosphate biosynthesis; thiamine diphosphate from thiamine phosphate: step 1/1.</text>
</comment>
<dbReference type="InterPro" id="IPR036921">
    <property type="entry name" value="PurM-like_N_sf"/>
</dbReference>
<keyword evidence="2 5" id="KW-0808">Transferase</keyword>
<comment type="caution">
    <text evidence="2">Lacks conserved residue(s) required for the propagation of feature annotation.</text>
</comment>
<feature type="binding site" evidence="2">
    <location>
        <position position="284"/>
    </location>
    <ligand>
        <name>substrate</name>
    </ligand>
</feature>
<dbReference type="GO" id="GO:0009030">
    <property type="term" value="F:thiamine-phosphate kinase activity"/>
    <property type="evidence" value="ECO:0007669"/>
    <property type="project" value="UniProtKB-UniRule"/>
</dbReference>
<protein>
    <recommendedName>
        <fullName evidence="2">Thiamine-monophosphate kinase</fullName>
        <shortName evidence="2">TMP kinase</shortName>
        <shortName evidence="2">Thiamine-phosphate kinase</shortName>
        <ecNumber evidence="2">2.7.4.16</ecNumber>
    </recommendedName>
</protein>
<dbReference type="SUPFAM" id="SSF56042">
    <property type="entry name" value="PurM C-terminal domain-like"/>
    <property type="match status" value="1"/>
</dbReference>
<feature type="binding site" evidence="2">
    <location>
        <position position="235"/>
    </location>
    <ligand>
        <name>Mg(2+)</name>
        <dbReference type="ChEBI" id="CHEBI:18420"/>
        <label>3</label>
    </ligand>
</feature>
<dbReference type="GO" id="GO:0005524">
    <property type="term" value="F:ATP binding"/>
    <property type="evidence" value="ECO:0007669"/>
    <property type="project" value="UniProtKB-UniRule"/>
</dbReference>
<dbReference type="PANTHER" id="PTHR30270">
    <property type="entry name" value="THIAMINE-MONOPHOSPHATE KINASE"/>
    <property type="match status" value="1"/>
</dbReference>
<name>A0AA41ZGF3_9GAMM</name>
<feature type="binding site" evidence="2">
    <location>
        <position position="74"/>
    </location>
    <ligand>
        <name>Mg(2+)</name>
        <dbReference type="ChEBI" id="CHEBI:18420"/>
        <label>2</label>
    </ligand>
</feature>
<feature type="binding site" evidence="2">
    <location>
        <begin position="148"/>
        <end position="149"/>
    </location>
    <ligand>
        <name>ATP</name>
        <dbReference type="ChEBI" id="CHEBI:30616"/>
    </ligand>
</feature>
<dbReference type="CDD" id="cd02194">
    <property type="entry name" value="ThiL"/>
    <property type="match status" value="1"/>
</dbReference>
<dbReference type="InterPro" id="IPR006283">
    <property type="entry name" value="ThiL-like"/>
</dbReference>
<dbReference type="Proteomes" id="UP001165678">
    <property type="component" value="Unassembled WGS sequence"/>
</dbReference>
<dbReference type="PIRSF" id="PIRSF005303">
    <property type="entry name" value="Thiam_monoph_kin"/>
    <property type="match status" value="1"/>
</dbReference>
<feature type="binding site" evidence="2">
    <location>
        <position position="57"/>
    </location>
    <ligand>
        <name>Mg(2+)</name>
        <dbReference type="ChEBI" id="CHEBI:18420"/>
        <label>3</label>
    </ligand>
</feature>
<keyword evidence="2" id="KW-0067">ATP-binding</keyword>
<dbReference type="PANTHER" id="PTHR30270:SF0">
    <property type="entry name" value="THIAMINE-MONOPHOSPHATE KINASE"/>
    <property type="match status" value="1"/>
</dbReference>
<dbReference type="GO" id="GO:0000287">
    <property type="term" value="F:magnesium ion binding"/>
    <property type="evidence" value="ECO:0007669"/>
    <property type="project" value="UniProtKB-UniRule"/>
</dbReference>
<feature type="binding site" evidence="2">
    <location>
        <position position="72"/>
    </location>
    <ligand>
        <name>Mg(2+)</name>
        <dbReference type="ChEBI" id="CHEBI:18420"/>
        <label>4</label>
    </ligand>
</feature>
<evidence type="ECO:0000313" key="5">
    <source>
        <dbReference type="EMBL" id="MCX2524814.1"/>
    </source>
</evidence>
<accession>A0AA41ZGF3</accession>
<feature type="domain" description="PurM-like C-terminal" evidence="4">
    <location>
        <begin position="177"/>
        <end position="320"/>
    </location>
</feature>
<feature type="binding site" evidence="2">
    <location>
        <position position="237"/>
    </location>
    <ligand>
        <name>ATP</name>
        <dbReference type="ChEBI" id="CHEBI:30616"/>
    </ligand>
</feature>
<keyword evidence="2 5" id="KW-0418">Kinase</keyword>
<dbReference type="GO" id="GO:0009228">
    <property type="term" value="P:thiamine biosynthetic process"/>
    <property type="evidence" value="ECO:0007669"/>
    <property type="project" value="UniProtKB-KW"/>
</dbReference>
<comment type="catalytic activity">
    <reaction evidence="2">
        <text>thiamine phosphate + ATP = thiamine diphosphate + ADP</text>
        <dbReference type="Rhea" id="RHEA:15913"/>
        <dbReference type="ChEBI" id="CHEBI:30616"/>
        <dbReference type="ChEBI" id="CHEBI:37575"/>
        <dbReference type="ChEBI" id="CHEBI:58937"/>
        <dbReference type="ChEBI" id="CHEBI:456216"/>
        <dbReference type="EC" id="2.7.4.16"/>
    </reaction>
</comment>
<evidence type="ECO:0000259" key="3">
    <source>
        <dbReference type="Pfam" id="PF00586"/>
    </source>
</evidence>
<gene>
    <name evidence="2 5" type="primary">thiL</name>
    <name evidence="5" type="ORF">OQ287_11240</name>
</gene>
<reference evidence="5" key="1">
    <citation type="submission" date="2022-11" db="EMBL/GenBank/DDBJ databases">
        <title>Larsenimonas rhizosphaerae sp. nov., isolated from a tidal mudflat.</title>
        <authorList>
            <person name="Lee S.D."/>
            <person name="Kim I.S."/>
        </authorList>
    </citation>
    <scope>NUCLEOTIDE SEQUENCE</scope>
    <source>
        <strain evidence="5">GH2-1</strain>
    </source>
</reference>
<feature type="binding site" evidence="2">
    <location>
        <position position="57"/>
    </location>
    <ligand>
        <name>Mg(2+)</name>
        <dbReference type="ChEBI" id="CHEBI:18420"/>
        <label>4</label>
    </ligand>
</feature>
<feature type="binding site" evidence="2">
    <location>
        <position position="173"/>
    </location>
    <ligand>
        <name>ATP</name>
        <dbReference type="ChEBI" id="CHEBI:30616"/>
    </ligand>
</feature>
<dbReference type="InterPro" id="IPR036676">
    <property type="entry name" value="PurM-like_C_sf"/>
</dbReference>
<organism evidence="5 6">
    <name type="scientific">Larsenimonas rhizosphaerae</name>
    <dbReference type="NCBI Taxonomy" id="2944682"/>
    <lineage>
        <taxon>Bacteria</taxon>
        <taxon>Pseudomonadati</taxon>
        <taxon>Pseudomonadota</taxon>
        <taxon>Gammaproteobacteria</taxon>
        <taxon>Oceanospirillales</taxon>
        <taxon>Halomonadaceae</taxon>
        <taxon>Larsenimonas</taxon>
    </lineage>
</organism>
<feature type="binding site" evidence="2">
    <location>
        <position position="238"/>
    </location>
    <ligand>
        <name>Mg(2+)</name>
        <dbReference type="ChEBI" id="CHEBI:18420"/>
        <label>5</label>
    </ligand>
</feature>
<feature type="domain" description="PurM-like N-terminal" evidence="3">
    <location>
        <begin position="55"/>
        <end position="165"/>
    </location>
</feature>
<dbReference type="Gene3D" id="3.30.1330.10">
    <property type="entry name" value="PurM-like, N-terminal domain"/>
    <property type="match status" value="1"/>
</dbReference>
<dbReference type="NCBIfam" id="TIGR01379">
    <property type="entry name" value="thiL"/>
    <property type="match status" value="1"/>
</dbReference>
<dbReference type="Gene3D" id="3.90.650.10">
    <property type="entry name" value="PurM-like C-terminal domain"/>
    <property type="match status" value="1"/>
</dbReference>
<feature type="binding site" evidence="2">
    <location>
        <position position="81"/>
    </location>
    <ligand>
        <name>substrate</name>
    </ligand>
</feature>
<feature type="binding site" evidence="2">
    <location>
        <position position="149"/>
    </location>
    <ligand>
        <name>Mg(2+)</name>
        <dbReference type="ChEBI" id="CHEBI:18420"/>
        <label>1</label>
    </ligand>
</feature>
<keyword evidence="2" id="KW-0479">Metal-binding</keyword>
<feature type="binding site" evidence="2">
    <location>
        <position position="74"/>
    </location>
    <ligand>
        <name>Mg(2+)</name>
        <dbReference type="ChEBI" id="CHEBI:18420"/>
        <label>1</label>
    </ligand>
</feature>
<comment type="miscellaneous">
    <text evidence="2">Reaction mechanism of ThiL seems to utilize a direct, inline transfer of the gamma-phosphate of ATP to TMP rather than a phosphorylated enzyme intermediate.</text>
</comment>
<dbReference type="SUPFAM" id="SSF55326">
    <property type="entry name" value="PurM N-terminal domain-like"/>
    <property type="match status" value="1"/>
</dbReference>